<dbReference type="RefSeq" id="WP_278006648.1">
    <property type="nucleotide sequence ID" value="NZ_JARSBN010000011.1"/>
</dbReference>
<comment type="caution">
    <text evidence="1">The sequence shown here is derived from an EMBL/GenBank/DDBJ whole genome shotgun (WGS) entry which is preliminary data.</text>
</comment>
<organism evidence="1 2">
    <name type="scientific">Winogradskyella marincola</name>
    <dbReference type="NCBI Taxonomy" id="3037795"/>
    <lineage>
        <taxon>Bacteria</taxon>
        <taxon>Pseudomonadati</taxon>
        <taxon>Bacteroidota</taxon>
        <taxon>Flavobacteriia</taxon>
        <taxon>Flavobacteriales</taxon>
        <taxon>Flavobacteriaceae</taxon>
        <taxon>Winogradskyella</taxon>
    </lineage>
</organism>
<proteinExistence type="predicted"/>
<dbReference type="Proteomes" id="UP001529085">
    <property type="component" value="Unassembled WGS sequence"/>
</dbReference>
<keyword evidence="2" id="KW-1185">Reference proteome</keyword>
<name>A0ABT6G5B6_9FLAO</name>
<gene>
    <name evidence="1" type="ORF">P7122_15165</name>
</gene>
<protein>
    <submittedName>
        <fullName evidence="1">Uncharacterized protein</fullName>
    </submittedName>
</protein>
<evidence type="ECO:0000313" key="2">
    <source>
        <dbReference type="Proteomes" id="UP001529085"/>
    </source>
</evidence>
<evidence type="ECO:0000313" key="1">
    <source>
        <dbReference type="EMBL" id="MDG4717226.1"/>
    </source>
</evidence>
<reference evidence="1 2" key="1">
    <citation type="submission" date="2023-03" db="EMBL/GenBank/DDBJ databases">
        <title>Strain YYF002 represents a novel species in the genus Winogradskyella isolated from seawater.</title>
        <authorList>
            <person name="Fu Z.-Y."/>
        </authorList>
    </citation>
    <scope>NUCLEOTIDE SEQUENCE [LARGE SCALE GENOMIC DNA]</scope>
    <source>
        <strain evidence="1 2">YYF002</strain>
    </source>
</reference>
<dbReference type="EMBL" id="JARSBN010000011">
    <property type="protein sequence ID" value="MDG4717226.1"/>
    <property type="molecule type" value="Genomic_DNA"/>
</dbReference>
<sequence>MKLIEHRRIINKNPQAYETDLESERLVKSIINHIRNDFSNIRFDQQKREILREIVILLFEAQEHRPFFHVEGTELPLCWNRPSDWNIDYIKYEWGHLLSQNQMPEKSSSIENIGLYSARCNQHIQSSMNIQELMVYGGLLAQRISNVLTNRRILFASEKWKKLINSLYE</sequence>
<accession>A0ABT6G5B6</accession>